<dbReference type="SUPFAM" id="SSF56281">
    <property type="entry name" value="Metallo-hydrolase/oxidoreductase"/>
    <property type="match status" value="1"/>
</dbReference>
<dbReference type="InterPro" id="IPR035681">
    <property type="entry name" value="ComA-like_MBL"/>
</dbReference>
<proteinExistence type="predicted"/>
<evidence type="ECO:0000256" key="1">
    <source>
        <dbReference type="SAM" id="MobiDB-lite"/>
    </source>
</evidence>
<dbReference type="Gene3D" id="3.60.15.10">
    <property type="entry name" value="Ribonuclease Z/Hydroxyacylglutathione hydrolase-like"/>
    <property type="match status" value="1"/>
</dbReference>
<organism evidence="3 4">
    <name type="scientific">Evansella alkalicola</name>
    <dbReference type="NCBI Taxonomy" id="745819"/>
    <lineage>
        <taxon>Bacteria</taxon>
        <taxon>Bacillati</taxon>
        <taxon>Bacillota</taxon>
        <taxon>Bacilli</taxon>
        <taxon>Bacillales</taxon>
        <taxon>Bacillaceae</taxon>
        <taxon>Evansella</taxon>
    </lineage>
</organism>
<feature type="compositionally biased region" description="Basic and acidic residues" evidence="1">
    <location>
        <begin position="253"/>
        <end position="272"/>
    </location>
</feature>
<dbReference type="Proteomes" id="UP000790580">
    <property type="component" value="Unassembled WGS sequence"/>
</dbReference>
<protein>
    <submittedName>
        <fullName evidence="3">MBL fold metallo-hydrolase</fullName>
    </submittedName>
</protein>
<keyword evidence="4" id="KW-1185">Reference proteome</keyword>
<evidence type="ECO:0000259" key="2">
    <source>
        <dbReference type="SMART" id="SM00849"/>
    </source>
</evidence>
<evidence type="ECO:0000313" key="4">
    <source>
        <dbReference type="Proteomes" id="UP000790580"/>
    </source>
</evidence>
<dbReference type="EMBL" id="JAHQCR010000034">
    <property type="protein sequence ID" value="MBU9721479.1"/>
    <property type="molecule type" value="Genomic_DNA"/>
</dbReference>
<dbReference type="PANTHER" id="PTHR30619:SF7">
    <property type="entry name" value="BETA-LACTAMASE DOMAIN PROTEIN"/>
    <property type="match status" value="1"/>
</dbReference>
<comment type="caution">
    <text evidence="3">The sequence shown here is derived from an EMBL/GenBank/DDBJ whole genome shotgun (WGS) entry which is preliminary data.</text>
</comment>
<dbReference type="InterPro" id="IPR001279">
    <property type="entry name" value="Metallo-B-lactamas"/>
</dbReference>
<gene>
    <name evidence="3" type="ORF">KS407_08475</name>
</gene>
<reference evidence="3 4" key="1">
    <citation type="submission" date="2021-06" db="EMBL/GenBank/DDBJ databases">
        <title>Bacillus sp. RD4P76, an endophyte from a halophyte.</title>
        <authorList>
            <person name="Sun J.-Q."/>
        </authorList>
    </citation>
    <scope>NUCLEOTIDE SEQUENCE [LARGE SCALE GENOMIC DNA]</scope>
    <source>
        <strain evidence="3 4">JCM 17098</strain>
    </source>
</reference>
<dbReference type="InterPro" id="IPR052159">
    <property type="entry name" value="Competence_DNA_uptake"/>
</dbReference>
<dbReference type="SMART" id="SM00849">
    <property type="entry name" value="Lactamase_B"/>
    <property type="match status" value="1"/>
</dbReference>
<dbReference type="SUPFAM" id="SSF47781">
    <property type="entry name" value="RuvA domain 2-like"/>
    <property type="match status" value="1"/>
</dbReference>
<accession>A0ABS6JSD6</accession>
<sequence>MEVHFIDVGQGDATLFLGPDFTILVDAGRHERNDVVPYLKNHGVSNIDLLIGTHPHADHIGQMDKVIENFDVAEVWMSGDEHTSQTFERVLDAILASEAEYYEPRAGETFHFNSALVEVLHPEMLTGDLNDGSVSLRFVYGDVKFILTGDVEHSERDIINRGYDLEADFFQLGHHGSSTSNTQAFLDAIKPDVAIYSAGANNSYGHPHVEVVNRLKNMDILLYGTDIHGSIIVKTDGQSYTIHTERNGTIQADHNDNEQGESKQDNVEETRRSNNSSTVDCIDINNASLEQLTAITHIGDARAAELIELRPFQSINKLTRITGIGSGRLNDIKEEGLACVN</sequence>
<name>A0ABS6JSD6_9BACI</name>
<dbReference type="Gene3D" id="1.10.150.320">
    <property type="entry name" value="Photosystem II 12 kDa extrinsic protein"/>
    <property type="match status" value="1"/>
</dbReference>
<dbReference type="CDD" id="cd07731">
    <property type="entry name" value="ComA-like_MBL-fold"/>
    <property type="match status" value="1"/>
</dbReference>
<dbReference type="Pfam" id="PF00753">
    <property type="entry name" value="Lactamase_B"/>
    <property type="match status" value="1"/>
</dbReference>
<dbReference type="InterPro" id="IPR010994">
    <property type="entry name" value="RuvA_2-like"/>
</dbReference>
<feature type="region of interest" description="Disordered" evidence="1">
    <location>
        <begin position="247"/>
        <end position="278"/>
    </location>
</feature>
<dbReference type="InterPro" id="IPR036866">
    <property type="entry name" value="RibonucZ/Hydroxyglut_hydro"/>
</dbReference>
<feature type="domain" description="Metallo-beta-lactamase" evidence="2">
    <location>
        <begin position="10"/>
        <end position="199"/>
    </location>
</feature>
<evidence type="ECO:0000313" key="3">
    <source>
        <dbReference type="EMBL" id="MBU9721479.1"/>
    </source>
</evidence>
<dbReference type="PANTHER" id="PTHR30619">
    <property type="entry name" value="DNA INTERNALIZATION/COMPETENCE PROTEIN COMEC/REC2"/>
    <property type="match status" value="1"/>
</dbReference>
<dbReference type="Pfam" id="PF12836">
    <property type="entry name" value="HHH_3"/>
    <property type="match status" value="1"/>
</dbReference>